<accession>A0ABQ0TAK1</accession>
<comment type="caution">
    <text evidence="1">The sequence shown here is derived from an EMBL/GenBank/DDBJ whole genome shotgun (WGS) entry which is preliminary data.</text>
</comment>
<dbReference type="EMBL" id="BJOL01000029">
    <property type="protein sequence ID" value="GED60311.1"/>
    <property type="molecule type" value="Genomic_DNA"/>
</dbReference>
<proteinExistence type="predicted"/>
<gene>
    <name evidence="1" type="ORF">BFO01nite_44430</name>
</gene>
<reference evidence="1 2" key="1">
    <citation type="submission" date="2019-06" db="EMBL/GenBank/DDBJ databases">
        <title>Whole genome shotgun sequence of Brevibacillus formosus NBRC 15716.</title>
        <authorList>
            <person name="Hosoyama A."/>
            <person name="Uohara A."/>
            <person name="Ohji S."/>
            <person name="Ichikawa N."/>
        </authorList>
    </citation>
    <scope>NUCLEOTIDE SEQUENCE [LARGE SCALE GENOMIC DNA]</scope>
    <source>
        <strain evidence="1 2">NBRC 15716</strain>
    </source>
</reference>
<dbReference type="RefSeq" id="WP_170207340.1">
    <property type="nucleotide sequence ID" value="NZ_BJOL01000029.1"/>
</dbReference>
<evidence type="ECO:0000313" key="2">
    <source>
        <dbReference type="Proteomes" id="UP000319498"/>
    </source>
</evidence>
<sequence>MEGERLLFACDENMIVDRQKKKGCAFSIRQSLLEALAMIDIGKSQKGEVGGGEC</sequence>
<protein>
    <submittedName>
        <fullName evidence="1">Uncharacterized protein</fullName>
    </submittedName>
</protein>
<name>A0ABQ0TAK1_9BACL</name>
<keyword evidence="2" id="KW-1185">Reference proteome</keyword>
<dbReference type="Proteomes" id="UP000319498">
    <property type="component" value="Unassembled WGS sequence"/>
</dbReference>
<organism evidence="1 2">
    <name type="scientific">Brevibacillus formosus</name>
    <dbReference type="NCBI Taxonomy" id="54913"/>
    <lineage>
        <taxon>Bacteria</taxon>
        <taxon>Bacillati</taxon>
        <taxon>Bacillota</taxon>
        <taxon>Bacilli</taxon>
        <taxon>Bacillales</taxon>
        <taxon>Paenibacillaceae</taxon>
        <taxon>Brevibacillus</taxon>
    </lineage>
</organism>
<evidence type="ECO:0000313" key="1">
    <source>
        <dbReference type="EMBL" id="GED60311.1"/>
    </source>
</evidence>